<proteinExistence type="predicted"/>
<evidence type="ECO:0008006" key="3">
    <source>
        <dbReference type="Google" id="ProtNLM"/>
    </source>
</evidence>
<dbReference type="RefSeq" id="WP_231603799.1">
    <property type="nucleotide sequence ID" value="NZ_SJPM01000044.1"/>
</dbReference>
<gene>
    <name evidence="1" type="ORF">Pla100_62250</name>
</gene>
<dbReference type="NCBIfam" id="TIGR04256">
    <property type="entry name" value="GxxExxY"/>
    <property type="match status" value="1"/>
</dbReference>
<keyword evidence="2" id="KW-1185">Reference proteome</keyword>
<dbReference type="Pfam" id="PF13366">
    <property type="entry name" value="PDDEXK_3"/>
    <property type="match status" value="1"/>
</dbReference>
<comment type="caution">
    <text evidence="1">The sequence shown here is derived from an EMBL/GenBank/DDBJ whole genome shotgun (WGS) entry which is preliminary data.</text>
</comment>
<evidence type="ECO:0000313" key="1">
    <source>
        <dbReference type="EMBL" id="TWT86075.1"/>
    </source>
</evidence>
<dbReference type="EMBL" id="SJPM01000044">
    <property type="protein sequence ID" value="TWT86075.1"/>
    <property type="molecule type" value="Genomic_DNA"/>
</dbReference>
<name>A0A5C5ZG38_9BACT</name>
<dbReference type="InterPro" id="IPR026350">
    <property type="entry name" value="GxxExxY"/>
</dbReference>
<organism evidence="1 2">
    <name type="scientific">Neorhodopirellula pilleata</name>
    <dbReference type="NCBI Taxonomy" id="2714738"/>
    <lineage>
        <taxon>Bacteria</taxon>
        <taxon>Pseudomonadati</taxon>
        <taxon>Planctomycetota</taxon>
        <taxon>Planctomycetia</taxon>
        <taxon>Pirellulales</taxon>
        <taxon>Pirellulaceae</taxon>
        <taxon>Neorhodopirellula</taxon>
    </lineage>
</organism>
<evidence type="ECO:0000313" key="2">
    <source>
        <dbReference type="Proteomes" id="UP000316213"/>
    </source>
</evidence>
<dbReference type="Proteomes" id="UP000316213">
    <property type="component" value="Unassembled WGS sequence"/>
</dbReference>
<dbReference type="AlphaFoldDB" id="A0A5C5ZG38"/>
<sequence length="167" mass="19550">MGVPSDLVWDEEPYNERCLGIDIGFPCLLFVRSEVMFKQEGYDLMAAAFEVYNELGYGMSEEIYQSALEVELTLREIEFSAQAQLNVYFKGHLLTPKYRPDLLVFGEIVVELKALKELCTDHEAQLFNYMRIARKQVGYLINFGKKGELEWKRLIVNDLHQRRVEER</sequence>
<protein>
    <recommendedName>
        <fullName evidence="3">GxxExxY protein</fullName>
    </recommendedName>
</protein>
<accession>A0A5C5ZG38</accession>
<reference evidence="1 2" key="1">
    <citation type="submission" date="2019-02" db="EMBL/GenBank/DDBJ databases">
        <title>Deep-cultivation of Planctomycetes and their phenomic and genomic characterization uncovers novel biology.</title>
        <authorList>
            <person name="Wiegand S."/>
            <person name="Jogler M."/>
            <person name="Boedeker C."/>
            <person name="Pinto D."/>
            <person name="Vollmers J."/>
            <person name="Rivas-Marin E."/>
            <person name="Kohn T."/>
            <person name="Peeters S.H."/>
            <person name="Heuer A."/>
            <person name="Rast P."/>
            <person name="Oberbeckmann S."/>
            <person name="Bunk B."/>
            <person name="Jeske O."/>
            <person name="Meyerdierks A."/>
            <person name="Storesund J.E."/>
            <person name="Kallscheuer N."/>
            <person name="Luecker S."/>
            <person name="Lage O.M."/>
            <person name="Pohl T."/>
            <person name="Merkel B.J."/>
            <person name="Hornburger P."/>
            <person name="Mueller R.-W."/>
            <person name="Bruemmer F."/>
            <person name="Labrenz M."/>
            <person name="Spormann A.M."/>
            <person name="Op Den Camp H."/>
            <person name="Overmann J."/>
            <person name="Amann R."/>
            <person name="Jetten M.S.M."/>
            <person name="Mascher T."/>
            <person name="Medema M.H."/>
            <person name="Devos D.P."/>
            <person name="Kaster A.-K."/>
            <person name="Ovreas L."/>
            <person name="Rohde M."/>
            <person name="Galperin M.Y."/>
            <person name="Jogler C."/>
        </authorList>
    </citation>
    <scope>NUCLEOTIDE SEQUENCE [LARGE SCALE GENOMIC DNA]</scope>
    <source>
        <strain evidence="1 2">Pla100</strain>
    </source>
</reference>